<name>A0ABX7B543_9PROT</name>
<evidence type="ECO:0000313" key="1">
    <source>
        <dbReference type="EMBL" id="QQP88245.1"/>
    </source>
</evidence>
<reference evidence="1" key="1">
    <citation type="submission" date="2021-02" db="EMBL/GenBank/DDBJ databases">
        <title>Skermanella TT6 skin isolate.</title>
        <authorList>
            <person name="Lee K."/>
            <person name="Ganzorig M."/>
        </authorList>
    </citation>
    <scope>NUCLEOTIDE SEQUENCE</scope>
    <source>
        <strain evidence="1">TT6</strain>
    </source>
</reference>
<gene>
    <name evidence="1" type="ORF">IGS68_19615</name>
</gene>
<dbReference type="Proteomes" id="UP000595197">
    <property type="component" value="Chromosome"/>
</dbReference>
<evidence type="ECO:0008006" key="3">
    <source>
        <dbReference type="Google" id="ProtNLM"/>
    </source>
</evidence>
<dbReference type="RefSeq" id="WP_201072855.1">
    <property type="nucleotide sequence ID" value="NZ_CP067420.1"/>
</dbReference>
<dbReference type="PROSITE" id="PS51257">
    <property type="entry name" value="PROKAR_LIPOPROTEIN"/>
    <property type="match status" value="1"/>
</dbReference>
<evidence type="ECO:0000313" key="2">
    <source>
        <dbReference type="Proteomes" id="UP000595197"/>
    </source>
</evidence>
<dbReference type="EMBL" id="CP067420">
    <property type="protein sequence ID" value="QQP88245.1"/>
    <property type="molecule type" value="Genomic_DNA"/>
</dbReference>
<protein>
    <recommendedName>
        <fullName evidence="3">Lipoprotein</fullName>
    </recommendedName>
</protein>
<sequence>MKRVVPGLLLAALLAGCQAPVRMSNMIVPGTEEIAGQTGRALAVQVGSVGGGSSLNVLNQIEVSDLDLREAMINSLAVRGALAASQPRHRVDAELVRTTRGLQEILLGLNVTAEVEIRYLVTDAATGAVVLSRPIVSTGTASSSDYFSPTERTRVATERAIQDNMRKLLAELYGL</sequence>
<proteinExistence type="predicted"/>
<accession>A0ABX7B543</accession>
<organism evidence="1 2">
    <name type="scientific">Skermanella cutis</name>
    <dbReference type="NCBI Taxonomy" id="2775420"/>
    <lineage>
        <taxon>Bacteria</taxon>
        <taxon>Pseudomonadati</taxon>
        <taxon>Pseudomonadota</taxon>
        <taxon>Alphaproteobacteria</taxon>
        <taxon>Rhodospirillales</taxon>
        <taxon>Azospirillaceae</taxon>
        <taxon>Skermanella</taxon>
    </lineage>
</organism>
<keyword evidence="2" id="KW-1185">Reference proteome</keyword>